<reference evidence="4" key="1">
    <citation type="journal article" date="2020" name="Stud. Mycol.">
        <title>101 Dothideomycetes genomes: a test case for predicting lifestyles and emergence of pathogens.</title>
        <authorList>
            <person name="Haridas S."/>
            <person name="Albert R."/>
            <person name="Binder M."/>
            <person name="Bloem J."/>
            <person name="Labutti K."/>
            <person name="Salamov A."/>
            <person name="Andreopoulos B."/>
            <person name="Baker S."/>
            <person name="Barry K."/>
            <person name="Bills G."/>
            <person name="Bluhm B."/>
            <person name="Cannon C."/>
            <person name="Castanera R."/>
            <person name="Culley D."/>
            <person name="Daum C."/>
            <person name="Ezra D."/>
            <person name="Gonzalez J."/>
            <person name="Henrissat B."/>
            <person name="Kuo A."/>
            <person name="Liang C."/>
            <person name="Lipzen A."/>
            <person name="Lutzoni F."/>
            <person name="Magnuson J."/>
            <person name="Mondo S."/>
            <person name="Nolan M."/>
            <person name="Ohm R."/>
            <person name="Pangilinan J."/>
            <person name="Park H.-J."/>
            <person name="Ramirez L."/>
            <person name="Alfaro M."/>
            <person name="Sun H."/>
            <person name="Tritt A."/>
            <person name="Yoshinaga Y."/>
            <person name="Zwiers L.-H."/>
            <person name="Turgeon B."/>
            <person name="Goodwin S."/>
            <person name="Spatafora J."/>
            <person name="Crous P."/>
            <person name="Grigoriev I."/>
        </authorList>
    </citation>
    <scope>NUCLEOTIDE SEQUENCE</scope>
    <source>
        <strain evidence="4">CBS 121167</strain>
    </source>
</reference>
<keyword evidence="2" id="KW-0560">Oxidoreductase</keyword>
<dbReference type="PANTHER" id="PTHR47706:SF11">
    <property type="entry name" value="ISOFLAVONE REDUCTASE FAMILY PROTEIN (AFU_ORTHOLOGUE AFUA_1G12510)"/>
    <property type="match status" value="1"/>
</dbReference>
<gene>
    <name evidence="4" type="ORF">K452DRAFT_275921</name>
</gene>
<dbReference type="SUPFAM" id="SSF51735">
    <property type="entry name" value="NAD(P)-binding Rossmann-fold domains"/>
    <property type="match status" value="1"/>
</dbReference>
<evidence type="ECO:0000256" key="1">
    <source>
        <dbReference type="ARBA" id="ARBA00022857"/>
    </source>
</evidence>
<feature type="domain" description="NmrA-like" evidence="3">
    <location>
        <begin position="7"/>
        <end position="261"/>
    </location>
</feature>
<dbReference type="RefSeq" id="XP_033394703.1">
    <property type="nucleotide sequence ID" value="XM_033539258.1"/>
</dbReference>
<dbReference type="Gene3D" id="3.40.50.720">
    <property type="entry name" value="NAD(P)-binding Rossmann-like Domain"/>
    <property type="match status" value="1"/>
</dbReference>
<dbReference type="InterPro" id="IPR036291">
    <property type="entry name" value="NAD(P)-bd_dom_sf"/>
</dbReference>
<sequence length="317" mass="34116">MTTPQADRILLFGATGLIGKYITAAIVGAQPPFPRVGIFTSKHTVEAKKDEIAELKAKGVEVFVGDVGDVGVVKGALEGFTTVISALGRNALTQQSTLLRAAADSPNITRFFPSEYGTDVAYDASSAGEKTHQAKLAVRRAIEDEGAVREGRLQYTYLVTGPYPELFFAAPAGGEGRVGGFDRVGRRAWVVGDGAGGVAFTTMPDVGKFLVAALRNPDAARNRALRVHSFTSTPNDVVKEFERQTGEKWEVEFVPLAELERFEQEAWEKGDPLAALATLRRIWASGKTLYEGGWDDGALGVEVEGLEGTVRRVLRGE</sequence>
<dbReference type="Proteomes" id="UP000799438">
    <property type="component" value="Unassembled WGS sequence"/>
</dbReference>
<organism evidence="4 5">
    <name type="scientific">Aplosporella prunicola CBS 121167</name>
    <dbReference type="NCBI Taxonomy" id="1176127"/>
    <lineage>
        <taxon>Eukaryota</taxon>
        <taxon>Fungi</taxon>
        <taxon>Dikarya</taxon>
        <taxon>Ascomycota</taxon>
        <taxon>Pezizomycotina</taxon>
        <taxon>Dothideomycetes</taxon>
        <taxon>Dothideomycetes incertae sedis</taxon>
        <taxon>Botryosphaeriales</taxon>
        <taxon>Aplosporellaceae</taxon>
        <taxon>Aplosporella</taxon>
    </lineage>
</organism>
<dbReference type="Pfam" id="PF05368">
    <property type="entry name" value="NmrA"/>
    <property type="match status" value="1"/>
</dbReference>
<dbReference type="EMBL" id="ML995494">
    <property type="protein sequence ID" value="KAF2138990.1"/>
    <property type="molecule type" value="Genomic_DNA"/>
</dbReference>
<keyword evidence="1" id="KW-0521">NADP</keyword>
<protein>
    <recommendedName>
        <fullName evidence="3">NmrA-like domain-containing protein</fullName>
    </recommendedName>
</protein>
<dbReference type="OrthoDB" id="419598at2759"/>
<evidence type="ECO:0000313" key="4">
    <source>
        <dbReference type="EMBL" id="KAF2138990.1"/>
    </source>
</evidence>
<dbReference type="PANTHER" id="PTHR47706">
    <property type="entry name" value="NMRA-LIKE FAMILY PROTEIN"/>
    <property type="match status" value="1"/>
</dbReference>
<dbReference type="GO" id="GO:0016491">
    <property type="term" value="F:oxidoreductase activity"/>
    <property type="evidence" value="ECO:0007669"/>
    <property type="project" value="UniProtKB-KW"/>
</dbReference>
<name>A0A6A6B4N2_9PEZI</name>
<dbReference type="Gene3D" id="3.90.25.10">
    <property type="entry name" value="UDP-galactose 4-epimerase, domain 1"/>
    <property type="match status" value="1"/>
</dbReference>
<accession>A0A6A6B4N2</accession>
<dbReference type="GeneID" id="54296754"/>
<dbReference type="InterPro" id="IPR051609">
    <property type="entry name" value="NmrA/Isoflavone_reductase-like"/>
</dbReference>
<proteinExistence type="predicted"/>
<dbReference type="InterPro" id="IPR008030">
    <property type="entry name" value="NmrA-like"/>
</dbReference>
<evidence type="ECO:0000313" key="5">
    <source>
        <dbReference type="Proteomes" id="UP000799438"/>
    </source>
</evidence>
<evidence type="ECO:0000256" key="2">
    <source>
        <dbReference type="ARBA" id="ARBA00023002"/>
    </source>
</evidence>
<dbReference type="AlphaFoldDB" id="A0A6A6B4N2"/>
<keyword evidence="5" id="KW-1185">Reference proteome</keyword>
<evidence type="ECO:0000259" key="3">
    <source>
        <dbReference type="Pfam" id="PF05368"/>
    </source>
</evidence>